<comment type="similarity">
    <text evidence="1">Belongs to the LysR transcriptional regulatory family.</text>
</comment>
<dbReference type="InterPro" id="IPR036388">
    <property type="entry name" value="WH-like_DNA-bd_sf"/>
</dbReference>
<dbReference type="Pfam" id="PF03466">
    <property type="entry name" value="LysR_substrate"/>
    <property type="match status" value="1"/>
</dbReference>
<dbReference type="Pfam" id="PF00126">
    <property type="entry name" value="HTH_1"/>
    <property type="match status" value="1"/>
</dbReference>
<reference evidence="6" key="1">
    <citation type="submission" date="2021-04" db="EMBL/GenBank/DDBJ databases">
        <title>Genome based classification of Actinospica acidithermotolerans sp. nov., an actinobacterium isolated from an Indonesian hot spring.</title>
        <authorList>
            <person name="Kusuma A.B."/>
            <person name="Putra K.E."/>
            <person name="Nafisah S."/>
            <person name="Loh J."/>
            <person name="Nouioui I."/>
            <person name="Goodfellow M."/>
        </authorList>
    </citation>
    <scope>NUCLEOTIDE SEQUENCE</scope>
    <source>
        <strain evidence="6">MGRD01-02</strain>
    </source>
</reference>
<keyword evidence="4" id="KW-0804">Transcription</keyword>
<feature type="domain" description="HTH lysR-type" evidence="5">
    <location>
        <begin position="5"/>
        <end position="62"/>
    </location>
</feature>
<proteinExistence type="inferred from homology"/>
<comment type="caution">
    <text evidence="6">The sequence shown here is derived from an EMBL/GenBank/DDBJ whole genome shotgun (WGS) entry which is preliminary data.</text>
</comment>
<dbReference type="InterPro" id="IPR005119">
    <property type="entry name" value="LysR_subst-bd"/>
</dbReference>
<evidence type="ECO:0000256" key="3">
    <source>
        <dbReference type="ARBA" id="ARBA00023125"/>
    </source>
</evidence>
<dbReference type="EMBL" id="JAGSOH010000058">
    <property type="protein sequence ID" value="MBR7828525.1"/>
    <property type="molecule type" value="Genomic_DNA"/>
</dbReference>
<dbReference type="SUPFAM" id="SSF46785">
    <property type="entry name" value="Winged helix' DNA-binding domain"/>
    <property type="match status" value="1"/>
</dbReference>
<dbReference type="Gene3D" id="1.10.10.10">
    <property type="entry name" value="Winged helix-like DNA-binding domain superfamily/Winged helix DNA-binding domain"/>
    <property type="match status" value="1"/>
</dbReference>
<dbReference type="PRINTS" id="PR00039">
    <property type="entry name" value="HTHLYSR"/>
</dbReference>
<dbReference type="InterPro" id="IPR000847">
    <property type="entry name" value="LysR_HTH_N"/>
</dbReference>
<sequence>MTRAPDLDSLKLLVLVGQLGSVGAAAERVGISQPTASHRLSTLERSLGLVLLERSRRGSRLTEAGHMVVGWSQRVLDDLAELMTGAEALRVRRDAELHVAASMTIAEYLAPSWIGQLRGQRPDLYVGLQVTNSERVAALVGSGAADLGFIESPHPPAGLATRPVAHDRLIVVVANGHPWARRRKPLSVEELAATPLVVREAGSGTRETLDEVLGRAGVAMAKPLLELGSATAVRSAVIAATGPAVVSELAVRTDIADGRLAAVSVDGLDLRRVLRAVWPNDRKLVGPAAELLAVARRR</sequence>
<dbReference type="InterPro" id="IPR036390">
    <property type="entry name" value="WH_DNA-bd_sf"/>
</dbReference>
<dbReference type="Gene3D" id="3.40.190.10">
    <property type="entry name" value="Periplasmic binding protein-like II"/>
    <property type="match status" value="2"/>
</dbReference>
<dbReference type="SUPFAM" id="SSF53850">
    <property type="entry name" value="Periplasmic binding protein-like II"/>
    <property type="match status" value="1"/>
</dbReference>
<name>A0A941IHH2_9ACTN</name>
<protein>
    <submittedName>
        <fullName evidence="6">LysR family transcriptional regulator</fullName>
    </submittedName>
</protein>
<dbReference type="PANTHER" id="PTHR30126:SF39">
    <property type="entry name" value="HTH-TYPE TRANSCRIPTIONAL REGULATOR CYSL"/>
    <property type="match status" value="1"/>
</dbReference>
<dbReference type="PROSITE" id="PS50931">
    <property type="entry name" value="HTH_LYSR"/>
    <property type="match status" value="1"/>
</dbReference>
<dbReference type="PANTHER" id="PTHR30126">
    <property type="entry name" value="HTH-TYPE TRANSCRIPTIONAL REGULATOR"/>
    <property type="match status" value="1"/>
</dbReference>
<evidence type="ECO:0000313" key="7">
    <source>
        <dbReference type="Proteomes" id="UP000676325"/>
    </source>
</evidence>
<evidence type="ECO:0000256" key="1">
    <source>
        <dbReference type="ARBA" id="ARBA00009437"/>
    </source>
</evidence>
<dbReference type="Proteomes" id="UP000676325">
    <property type="component" value="Unassembled WGS sequence"/>
</dbReference>
<evidence type="ECO:0000313" key="6">
    <source>
        <dbReference type="EMBL" id="MBR7828525.1"/>
    </source>
</evidence>
<evidence type="ECO:0000256" key="4">
    <source>
        <dbReference type="ARBA" id="ARBA00023163"/>
    </source>
</evidence>
<dbReference type="GO" id="GO:0000976">
    <property type="term" value="F:transcription cis-regulatory region binding"/>
    <property type="evidence" value="ECO:0007669"/>
    <property type="project" value="TreeGrafter"/>
</dbReference>
<organism evidence="6 7">
    <name type="scientific">Actinospica acidithermotolerans</name>
    <dbReference type="NCBI Taxonomy" id="2828514"/>
    <lineage>
        <taxon>Bacteria</taxon>
        <taxon>Bacillati</taxon>
        <taxon>Actinomycetota</taxon>
        <taxon>Actinomycetes</taxon>
        <taxon>Catenulisporales</taxon>
        <taxon>Actinospicaceae</taxon>
        <taxon>Actinospica</taxon>
    </lineage>
</organism>
<keyword evidence="2" id="KW-0805">Transcription regulation</keyword>
<keyword evidence="3" id="KW-0238">DNA-binding</keyword>
<dbReference type="GO" id="GO:0003700">
    <property type="term" value="F:DNA-binding transcription factor activity"/>
    <property type="evidence" value="ECO:0007669"/>
    <property type="project" value="InterPro"/>
</dbReference>
<evidence type="ECO:0000256" key="2">
    <source>
        <dbReference type="ARBA" id="ARBA00023015"/>
    </source>
</evidence>
<dbReference type="AlphaFoldDB" id="A0A941IHH2"/>
<keyword evidence="7" id="KW-1185">Reference proteome</keyword>
<accession>A0A941IHH2</accession>
<evidence type="ECO:0000259" key="5">
    <source>
        <dbReference type="PROSITE" id="PS50931"/>
    </source>
</evidence>
<gene>
    <name evidence="6" type="ORF">KDK95_19595</name>
</gene>
<dbReference type="RefSeq" id="WP_212519656.1">
    <property type="nucleotide sequence ID" value="NZ_JAGSOH010000058.1"/>
</dbReference>